<sequence>MSKLILPTLGLGGAGAAGFGAYMLIPRDAEITFAVKYKNAILNPTGDESLWNSKFTSLNGKTVKHLKLQSAVTQHSSNSENAKALHKEACKDIYNSPFENSDYQKDFQDYCARNLKDEIGSKWITEEKGGSKWTARLTSLKSHSESNGELDDTLKGIKTSISNDNNNTFDDTKRENLKNWCTSAGAEIFNSTEDARFKLVKLYCSEP</sequence>
<name>E8ZIA0_MYCHL</name>
<evidence type="ECO:0000313" key="1">
    <source>
        <dbReference type="EMBL" id="CBY92871.1"/>
    </source>
</evidence>
<evidence type="ECO:0000313" key="2">
    <source>
        <dbReference type="Proteomes" id="UP000008637"/>
    </source>
</evidence>
<dbReference type="HOGENOM" id="CLU_096783_0_0_14"/>
<dbReference type="Proteomes" id="UP000008637">
    <property type="component" value="Chromosome"/>
</dbReference>
<dbReference type="OrthoDB" id="9825254at2"/>
<dbReference type="EMBL" id="FR773153">
    <property type="protein sequence ID" value="CBY92871.1"/>
    <property type="molecule type" value="Genomic_DNA"/>
</dbReference>
<protein>
    <submittedName>
        <fullName evidence="1">Uncharacterized protein</fullName>
    </submittedName>
</protein>
<organism evidence="1 2">
    <name type="scientific">Mycoplasma haemofelis (strain Langford 1)</name>
    <name type="common">Haemobartonella felis</name>
    <dbReference type="NCBI Taxonomy" id="941640"/>
    <lineage>
        <taxon>Bacteria</taxon>
        <taxon>Bacillati</taxon>
        <taxon>Mycoplasmatota</taxon>
        <taxon>Mollicutes</taxon>
        <taxon>Mycoplasmataceae</taxon>
        <taxon>Mycoplasma</taxon>
    </lineage>
</organism>
<accession>E8ZIA0</accession>
<reference evidence="1 2" key="1">
    <citation type="journal article" date="2011" name="J. Bacteriol.">
        <title>Complete genome sequence of Mycoplasma haemofelis, a hemotropic mycoplasma.</title>
        <authorList>
            <person name="Barker E.N."/>
            <person name="Helps C.R."/>
            <person name="Peters I.R."/>
            <person name="Darby A.C."/>
            <person name="Radford A.D."/>
            <person name="Tasker S."/>
        </authorList>
    </citation>
    <scope>NUCLEOTIDE SEQUENCE [LARGE SCALE GENOMIC DNA]</scope>
    <source>
        <strain evidence="1 2">Langford 1</strain>
    </source>
</reference>
<dbReference type="KEGG" id="mha:HF1_08630"/>
<gene>
    <name evidence="1" type="ordered locus">HF1_08630</name>
</gene>
<proteinExistence type="predicted"/>
<dbReference type="AlphaFoldDB" id="E8ZIA0"/>
<keyword evidence="2" id="KW-1185">Reference proteome</keyword>